<proteinExistence type="predicted"/>
<dbReference type="Proteomes" id="UP000215305">
    <property type="component" value="Unassembled WGS sequence"/>
</dbReference>
<dbReference type="OrthoDB" id="4505768at2759"/>
<dbReference type="EMBL" id="NKHU02000499">
    <property type="protein sequence ID" value="RHZ43137.1"/>
    <property type="molecule type" value="Genomic_DNA"/>
</dbReference>
<keyword evidence="2" id="KW-1185">Reference proteome</keyword>
<name>A0A397FX11_ASPTH</name>
<evidence type="ECO:0000313" key="1">
    <source>
        <dbReference type="EMBL" id="RHZ43137.1"/>
    </source>
</evidence>
<dbReference type="AlphaFoldDB" id="A0A397FX11"/>
<dbReference type="VEuPathDB" id="FungiDB:CDV56_101138"/>
<comment type="caution">
    <text evidence="1">The sequence shown here is derived from an EMBL/GenBank/DDBJ whole genome shotgun (WGS) entry which is preliminary data.</text>
</comment>
<accession>A0A397FX11</accession>
<dbReference type="GeneID" id="38123112"/>
<protein>
    <submittedName>
        <fullName evidence="1">Uncharacterized protein</fullName>
    </submittedName>
</protein>
<reference evidence="1" key="1">
    <citation type="submission" date="2018-08" db="EMBL/GenBank/DDBJ databases">
        <title>Draft genome sequence of azole-resistant Aspergillus thermomutatus (Neosartorya pseudofischeri) strain HMR AF 39, isolated from a human nasal aspirate.</title>
        <authorList>
            <person name="Parent-Michaud M."/>
            <person name="Dufresne P.J."/>
            <person name="Fournier E."/>
            <person name="Martineau C."/>
            <person name="Moreira S."/>
            <person name="Perkins V."/>
            <person name="De Repentigny L."/>
            <person name="Dufresne S.F."/>
        </authorList>
    </citation>
    <scope>NUCLEOTIDE SEQUENCE [LARGE SCALE GENOMIC DNA]</scope>
    <source>
        <strain evidence="1">HMR AF 39</strain>
    </source>
</reference>
<organism evidence="1 2">
    <name type="scientific">Aspergillus thermomutatus</name>
    <name type="common">Neosartorya pseudofischeri</name>
    <dbReference type="NCBI Taxonomy" id="41047"/>
    <lineage>
        <taxon>Eukaryota</taxon>
        <taxon>Fungi</taxon>
        <taxon>Dikarya</taxon>
        <taxon>Ascomycota</taxon>
        <taxon>Pezizomycotina</taxon>
        <taxon>Eurotiomycetes</taxon>
        <taxon>Eurotiomycetidae</taxon>
        <taxon>Eurotiales</taxon>
        <taxon>Aspergillaceae</taxon>
        <taxon>Aspergillus</taxon>
        <taxon>Aspergillus subgen. Fumigati</taxon>
    </lineage>
</organism>
<dbReference type="RefSeq" id="XP_026609528.1">
    <property type="nucleotide sequence ID" value="XM_026754757.1"/>
</dbReference>
<sequence length="284" mass="32535">MVQQGFKVVTCQRFFPSRKGSHYIWVQCPNQQPMEQPRLTPTHHIQTAVDEVIQAWEQAQAQAKAQQTVQASELTDANPWLRMTGWANYLQGNQANDLLACVAAPEEEPRDATEQRVQVIWDTMEQVARKSQRSVQRCGQAIRVEAVRSEKGQTPYRLLLAYMNEAAIKKHASPKYGMTARQRKKWRQLWQLAGQAPQSSPDPMDTEMDDPQRGAWAMTNMEKACLEFCTELLNQRHRSHEYESVLIIQTWEKKDQSAEWVLASADDTLGDIDEGYDSDDAIIT</sequence>
<dbReference type="STRING" id="41047.A0A397FX11"/>
<evidence type="ECO:0000313" key="2">
    <source>
        <dbReference type="Proteomes" id="UP000215305"/>
    </source>
</evidence>
<gene>
    <name evidence="1" type="ORF">CDV56_101138</name>
</gene>